<evidence type="ECO:0000313" key="2">
    <source>
        <dbReference type="Proteomes" id="UP000294489"/>
    </source>
</evidence>
<gene>
    <name evidence="1" type="ORF">DFO67_103150</name>
</gene>
<evidence type="ECO:0000313" key="1">
    <source>
        <dbReference type="EMBL" id="TDX31552.1"/>
    </source>
</evidence>
<sequence>MTGFVGEPRDYEQKPITELPFGTAYAKQRFHDLLHSYANLLTQAKESMTTGRGIYRVIRA</sequence>
<accession>A0A4R8G816</accession>
<reference evidence="1 2" key="1">
    <citation type="submission" date="2019-03" db="EMBL/GenBank/DDBJ databases">
        <title>Freshwater and sediment microbial communities from various areas in North America, analyzing microbe dynamics in response to fracking.</title>
        <authorList>
            <person name="Lamendella R."/>
        </authorList>
    </citation>
    <scope>NUCLEOTIDE SEQUENCE [LARGE SCALE GENOMIC DNA]</scope>
    <source>
        <strain evidence="1 2">6_TX</strain>
    </source>
</reference>
<dbReference type="EMBL" id="SOEC01000003">
    <property type="protein sequence ID" value="TDX31552.1"/>
    <property type="molecule type" value="Genomic_DNA"/>
</dbReference>
<name>A0A4R8G816_9GAMM</name>
<dbReference type="Proteomes" id="UP000294489">
    <property type="component" value="Unassembled WGS sequence"/>
</dbReference>
<proteinExistence type="predicted"/>
<dbReference type="AlphaFoldDB" id="A0A4R8G816"/>
<comment type="caution">
    <text evidence="1">The sequence shown here is derived from an EMBL/GenBank/DDBJ whole genome shotgun (WGS) entry which is preliminary data.</text>
</comment>
<protein>
    <submittedName>
        <fullName evidence="1">Uncharacterized protein</fullName>
    </submittedName>
</protein>
<organism evidence="1 2">
    <name type="scientific">Modicisalibacter xianhensis</name>
    <dbReference type="NCBI Taxonomy" id="442341"/>
    <lineage>
        <taxon>Bacteria</taxon>
        <taxon>Pseudomonadati</taxon>
        <taxon>Pseudomonadota</taxon>
        <taxon>Gammaproteobacteria</taxon>
        <taxon>Oceanospirillales</taxon>
        <taxon>Halomonadaceae</taxon>
        <taxon>Modicisalibacter</taxon>
    </lineage>
</organism>